<protein>
    <submittedName>
        <fullName evidence="3">NADP-dependent 3-hydroxy acid dehydrogenase YdfG</fullName>
    </submittedName>
</protein>
<dbReference type="GO" id="GO:0016491">
    <property type="term" value="F:oxidoreductase activity"/>
    <property type="evidence" value="ECO:0007669"/>
    <property type="project" value="UniProtKB-KW"/>
</dbReference>
<evidence type="ECO:0000256" key="2">
    <source>
        <dbReference type="ARBA" id="ARBA00023002"/>
    </source>
</evidence>
<reference evidence="3 4" key="1">
    <citation type="submission" date="2019-07" db="EMBL/GenBank/DDBJ databases">
        <title>Genome sequencing of lignin-degrading bacterial isolates.</title>
        <authorList>
            <person name="Gladden J."/>
        </authorList>
    </citation>
    <scope>NUCLEOTIDE SEQUENCE [LARGE SCALE GENOMIC DNA]</scope>
    <source>
        <strain evidence="3 4">J45</strain>
    </source>
</reference>
<dbReference type="InterPro" id="IPR036291">
    <property type="entry name" value="NAD(P)-bd_dom_sf"/>
</dbReference>
<dbReference type="Pfam" id="PF00106">
    <property type="entry name" value="adh_short"/>
    <property type="match status" value="1"/>
</dbReference>
<evidence type="ECO:0000313" key="3">
    <source>
        <dbReference type="EMBL" id="TWH17034.1"/>
    </source>
</evidence>
<dbReference type="EMBL" id="VLJT01000017">
    <property type="protein sequence ID" value="TWH17034.1"/>
    <property type="molecule type" value="Genomic_DNA"/>
</dbReference>
<comment type="caution">
    <text evidence="3">The sequence shown here is derived from an EMBL/GenBank/DDBJ whole genome shotgun (WGS) entry which is preliminary data.</text>
</comment>
<dbReference type="PRINTS" id="PR00081">
    <property type="entry name" value="GDHRDH"/>
</dbReference>
<dbReference type="Proteomes" id="UP000317573">
    <property type="component" value="Unassembled WGS sequence"/>
</dbReference>
<dbReference type="Gene3D" id="3.40.50.720">
    <property type="entry name" value="NAD(P)-binding Rossmann-like Domain"/>
    <property type="match status" value="1"/>
</dbReference>
<dbReference type="PANTHER" id="PTHR43669">
    <property type="entry name" value="5-KETO-D-GLUCONATE 5-REDUCTASE"/>
    <property type="match status" value="1"/>
</dbReference>
<dbReference type="InterPro" id="IPR002347">
    <property type="entry name" value="SDR_fam"/>
</dbReference>
<organism evidence="3 4">
    <name type="scientific">Rhodococcus rhodochrous J45</name>
    <dbReference type="NCBI Taxonomy" id="935266"/>
    <lineage>
        <taxon>Bacteria</taxon>
        <taxon>Bacillati</taxon>
        <taxon>Actinomycetota</taxon>
        <taxon>Actinomycetes</taxon>
        <taxon>Mycobacteriales</taxon>
        <taxon>Nocardiaceae</taxon>
        <taxon>Rhodococcus</taxon>
    </lineage>
</organism>
<comment type="similarity">
    <text evidence="1">Belongs to the short-chain dehydrogenases/reductases (SDR) family.</text>
</comment>
<gene>
    <name evidence="3" type="ORF">L618_000200001150</name>
</gene>
<evidence type="ECO:0000256" key="1">
    <source>
        <dbReference type="ARBA" id="ARBA00006484"/>
    </source>
</evidence>
<dbReference type="AlphaFoldDB" id="A0A562E5R5"/>
<dbReference type="RefSeq" id="WP_088898565.1">
    <property type="nucleotide sequence ID" value="NZ_VLJT01000017.1"/>
</dbReference>
<sequence length="273" mass="28913">MTYRTAPDHLRDAGVVVTGAGNGIGRALAHRLAQAGARVVVNDLDADACVRVAEEIGGIAAPGDAAGEQGVADLVARARAALGAVDVWFANAGVETGAAESEAAWQLSWDVNVMGHVRAARALLPEWLERGTGRFVVTASAAGLLTMLGSPAYSVSKHAAVAHAEWLSATYGDKGVIVQCVCPQGVATDLLPTDAAGRVIFESGVLTPDEVADRIVGALGDDRFFILPHPEVAEYYQRRASDPDRWLRAMRRVQDRIEVVAQEEEKRPLRTTG</sequence>
<name>A0A562E5R5_RHORH</name>
<dbReference type="PANTHER" id="PTHR43669:SF8">
    <property type="entry name" value="SHORT-CHAIN TYPE DEHYDROGENASE_REDUCTASE-RELATED"/>
    <property type="match status" value="1"/>
</dbReference>
<keyword evidence="2" id="KW-0560">Oxidoreductase</keyword>
<proteinExistence type="inferred from homology"/>
<dbReference type="CDD" id="cd05233">
    <property type="entry name" value="SDR_c"/>
    <property type="match status" value="1"/>
</dbReference>
<evidence type="ECO:0000313" key="4">
    <source>
        <dbReference type="Proteomes" id="UP000317573"/>
    </source>
</evidence>
<dbReference type="SUPFAM" id="SSF51735">
    <property type="entry name" value="NAD(P)-binding Rossmann-fold domains"/>
    <property type="match status" value="1"/>
</dbReference>
<accession>A0A562E5R5</accession>